<keyword evidence="2" id="KW-1185">Reference proteome</keyword>
<organism evidence="1 2">
    <name type="scientific">Eucalyptus grandis</name>
    <name type="common">Flooded gum</name>
    <dbReference type="NCBI Taxonomy" id="71139"/>
    <lineage>
        <taxon>Eukaryota</taxon>
        <taxon>Viridiplantae</taxon>
        <taxon>Streptophyta</taxon>
        <taxon>Embryophyta</taxon>
        <taxon>Tracheophyta</taxon>
        <taxon>Spermatophyta</taxon>
        <taxon>Magnoliopsida</taxon>
        <taxon>eudicotyledons</taxon>
        <taxon>Gunneridae</taxon>
        <taxon>Pentapetalae</taxon>
        <taxon>rosids</taxon>
        <taxon>malvids</taxon>
        <taxon>Myrtales</taxon>
        <taxon>Myrtaceae</taxon>
        <taxon>Myrtoideae</taxon>
        <taxon>Eucalypteae</taxon>
        <taxon>Eucalyptus</taxon>
    </lineage>
</organism>
<reference evidence="1 2" key="1">
    <citation type="journal article" date="2014" name="Nature">
        <title>The genome of Eucalyptus grandis.</title>
        <authorList>
            <person name="Myburg A.A."/>
            <person name="Grattapaglia D."/>
            <person name="Tuskan G.A."/>
            <person name="Hellsten U."/>
            <person name="Hayes R.D."/>
            <person name="Grimwood J."/>
            <person name="Jenkins J."/>
            <person name="Lindquist E."/>
            <person name="Tice H."/>
            <person name="Bauer D."/>
            <person name="Goodstein D.M."/>
            <person name="Dubchak I."/>
            <person name="Poliakov A."/>
            <person name="Mizrachi E."/>
            <person name="Kullan A.R."/>
            <person name="Hussey S.G."/>
            <person name="Pinard D."/>
            <person name="van der Merwe K."/>
            <person name="Singh P."/>
            <person name="van Jaarsveld I."/>
            <person name="Silva-Junior O.B."/>
            <person name="Togawa R.C."/>
            <person name="Pappas M.R."/>
            <person name="Faria D.A."/>
            <person name="Sansaloni C.P."/>
            <person name="Petroli C.D."/>
            <person name="Yang X."/>
            <person name="Ranjan P."/>
            <person name="Tschaplinski T.J."/>
            <person name="Ye C.Y."/>
            <person name="Li T."/>
            <person name="Sterck L."/>
            <person name="Vanneste K."/>
            <person name="Murat F."/>
            <person name="Soler M."/>
            <person name="Clemente H.S."/>
            <person name="Saidi N."/>
            <person name="Cassan-Wang H."/>
            <person name="Dunand C."/>
            <person name="Hefer C.A."/>
            <person name="Bornberg-Bauer E."/>
            <person name="Kersting A.R."/>
            <person name="Vining K."/>
            <person name="Amarasinghe V."/>
            <person name="Ranik M."/>
            <person name="Naithani S."/>
            <person name="Elser J."/>
            <person name="Boyd A.E."/>
            <person name="Liston A."/>
            <person name="Spatafora J.W."/>
            <person name="Dharmwardhana P."/>
            <person name="Raja R."/>
            <person name="Sullivan C."/>
            <person name="Romanel E."/>
            <person name="Alves-Ferreira M."/>
            <person name="Kulheim C."/>
            <person name="Foley W."/>
            <person name="Carocha V."/>
            <person name="Paiva J."/>
            <person name="Kudrna D."/>
            <person name="Brommonschenkel S.H."/>
            <person name="Pasquali G."/>
            <person name="Byrne M."/>
            <person name="Rigault P."/>
            <person name="Tibbits J."/>
            <person name="Spokevicius A."/>
            <person name="Jones R.C."/>
            <person name="Steane D.A."/>
            <person name="Vaillancourt R.E."/>
            <person name="Potts B.M."/>
            <person name="Joubert F."/>
            <person name="Barry K."/>
            <person name="Pappas G.J."/>
            <person name="Strauss S.H."/>
            <person name="Jaiswal P."/>
            <person name="Grima-Pettenati J."/>
            <person name="Salse J."/>
            <person name="Van de Peer Y."/>
            <person name="Rokhsar D.S."/>
            <person name="Schmutz J."/>
        </authorList>
    </citation>
    <scope>NUCLEOTIDE SEQUENCE [LARGE SCALE GENOMIC DNA]</scope>
    <source>
        <strain evidence="2">cv. BRASUZ1</strain>
        <tissue evidence="1">Leaf extractions</tissue>
    </source>
</reference>
<comment type="caution">
    <text evidence="1">The sequence shown here is derived from an EMBL/GenBank/DDBJ whole genome shotgun (WGS) entry which is preliminary data.</text>
</comment>
<dbReference type="EMBL" id="CM064437">
    <property type="protein sequence ID" value="KAK3439314.1"/>
    <property type="molecule type" value="Genomic_DNA"/>
</dbReference>
<gene>
    <name evidence="1" type="ORF">EUGRSUZ_C04166</name>
</gene>
<dbReference type="Proteomes" id="UP000030711">
    <property type="component" value="Chromosome 3"/>
</dbReference>
<name>A0ACC3LKC7_EUCGR</name>
<proteinExistence type="predicted"/>
<protein>
    <submittedName>
        <fullName evidence="1">Uncharacterized protein</fullName>
    </submittedName>
</protein>
<accession>A0ACC3LKC7</accession>
<evidence type="ECO:0000313" key="1">
    <source>
        <dbReference type="EMBL" id="KAK3439314.1"/>
    </source>
</evidence>
<sequence>MALLNQQFKLLILGDGGTGTLTFTLWSVLPLLLEKQLGCPATVWNSSLFFPFVGILCDNLGNYHHSGLPWHPDSSSAYEIVDLEFKISFADCLCYVCYLYIQISAHVETSNAARNAYLVDWL</sequence>
<evidence type="ECO:0000313" key="2">
    <source>
        <dbReference type="Proteomes" id="UP000030711"/>
    </source>
</evidence>